<dbReference type="RefSeq" id="WP_307293609.1">
    <property type="nucleotide sequence ID" value="NZ_JAUSXV010000001.1"/>
</dbReference>
<keyword evidence="5" id="KW-1185">Reference proteome</keyword>
<dbReference type="PANTHER" id="PTHR40111:SF1">
    <property type="entry name" value="CEPHALOSPORIN-C DEACETYLASE"/>
    <property type="match status" value="1"/>
</dbReference>
<evidence type="ECO:0000313" key="4">
    <source>
        <dbReference type="EMBL" id="MDQ0646529.1"/>
    </source>
</evidence>
<feature type="active site" description="Charge relay system" evidence="1">
    <location>
        <position position="270"/>
    </location>
</feature>
<reference evidence="4 5" key="1">
    <citation type="submission" date="2023-07" db="EMBL/GenBank/DDBJ databases">
        <title>Comparative genomics of wheat-associated soil bacteria to identify genetic determinants of phenazine resistance.</title>
        <authorList>
            <person name="Mouncey N."/>
        </authorList>
    </citation>
    <scope>NUCLEOTIDE SEQUENCE [LARGE SCALE GENOMIC DNA]</scope>
    <source>
        <strain evidence="4 5">W4I9-1</strain>
    </source>
</reference>
<dbReference type="SUPFAM" id="SSF53474">
    <property type="entry name" value="alpha/beta-Hydrolases"/>
    <property type="match status" value="1"/>
</dbReference>
<evidence type="ECO:0000259" key="3">
    <source>
        <dbReference type="Pfam" id="PF05448"/>
    </source>
</evidence>
<feature type="domain" description="Acetyl xylan esterase" evidence="3">
    <location>
        <begin position="1"/>
        <end position="316"/>
    </location>
</feature>
<name>A0AAW8EV71_9MICO</name>
<gene>
    <name evidence="4" type="ORF">QFZ53_000725</name>
</gene>
<organism evidence="4 5">
    <name type="scientific">Microbacterium natoriense</name>
    <dbReference type="NCBI Taxonomy" id="284570"/>
    <lineage>
        <taxon>Bacteria</taxon>
        <taxon>Bacillati</taxon>
        <taxon>Actinomycetota</taxon>
        <taxon>Actinomycetes</taxon>
        <taxon>Micrococcales</taxon>
        <taxon>Microbacteriaceae</taxon>
        <taxon>Microbacterium</taxon>
    </lineage>
</organism>
<dbReference type="EMBL" id="JAUSXV010000001">
    <property type="protein sequence ID" value="MDQ0646529.1"/>
    <property type="molecule type" value="Genomic_DNA"/>
</dbReference>
<accession>A0AAW8EV71</accession>
<dbReference type="AlphaFoldDB" id="A0AAW8EV71"/>
<dbReference type="PANTHER" id="PTHR40111">
    <property type="entry name" value="CEPHALOSPORIN-C DEACETYLASE"/>
    <property type="match status" value="1"/>
</dbReference>
<dbReference type="Proteomes" id="UP001244427">
    <property type="component" value="Unassembled WGS sequence"/>
</dbReference>
<dbReference type="GO" id="GO:0005976">
    <property type="term" value="P:polysaccharide metabolic process"/>
    <property type="evidence" value="ECO:0007669"/>
    <property type="project" value="TreeGrafter"/>
</dbReference>
<dbReference type="EC" id="3.1.1.41" evidence="4"/>
<evidence type="ECO:0000256" key="1">
    <source>
        <dbReference type="PIRSR" id="PIRSR639069-1"/>
    </source>
</evidence>
<feature type="active site" description="Nucleophile" evidence="1">
    <location>
        <position position="184"/>
    </location>
</feature>
<dbReference type="Pfam" id="PF05448">
    <property type="entry name" value="AXE1"/>
    <property type="match status" value="1"/>
</dbReference>
<keyword evidence="4" id="KW-0378">Hydrolase</keyword>
<sequence length="320" mass="34581">MAQFDLPLDQLETYLPEREEPSDFDAFWAETLRTSRGHGEAQFTAVASPLRSILAEDVTFPGFAGQPIKGWMLRPADGDIRGTVVQYIGYSGGRGVPEQWTLLPSAGYAVFVMDSRGQGNGGGRGDTVDPVGSGPQVAGRLSAGVESPQDYYYRRIFTDAACAVDAARSHDSVDPERVVVAGGSQGGGIALAAAGLSDGLAGAMIDVPFLSHFRRALRITDANPYSELTRYMQTRRGEEEDVFRVLSYFDGVNFAARATAKALFSVALCDMVCPPSTVYAAFNTYAGDDKEMAVYPYNGHEGGQWNQTLRHLAFLDDVFS</sequence>
<dbReference type="InterPro" id="IPR029058">
    <property type="entry name" value="AB_hydrolase_fold"/>
</dbReference>
<feature type="active site" description="Charge relay system" evidence="1">
    <location>
        <position position="300"/>
    </location>
</feature>
<proteinExistence type="predicted"/>
<dbReference type="InterPro" id="IPR039069">
    <property type="entry name" value="CE7"/>
</dbReference>
<evidence type="ECO:0000313" key="5">
    <source>
        <dbReference type="Proteomes" id="UP001244427"/>
    </source>
</evidence>
<comment type="caution">
    <text evidence="4">The sequence shown here is derived from an EMBL/GenBank/DDBJ whole genome shotgun (WGS) entry which is preliminary data.</text>
</comment>
<feature type="binding site" evidence="2">
    <location>
        <position position="90"/>
    </location>
    <ligand>
        <name>substrate</name>
    </ligand>
</feature>
<protein>
    <submittedName>
        <fullName evidence="4">Cephalosporin-C deacetylase</fullName>
        <ecNumber evidence="4">3.1.1.41</ecNumber>
    </submittedName>
</protein>
<evidence type="ECO:0000256" key="2">
    <source>
        <dbReference type="PIRSR" id="PIRSR639069-2"/>
    </source>
</evidence>
<dbReference type="GO" id="GO:0047739">
    <property type="term" value="F:cephalosporin-C deacetylase activity"/>
    <property type="evidence" value="ECO:0007669"/>
    <property type="project" value="UniProtKB-EC"/>
</dbReference>
<dbReference type="Gene3D" id="3.40.50.1820">
    <property type="entry name" value="alpha/beta hydrolase"/>
    <property type="match status" value="1"/>
</dbReference>
<dbReference type="InterPro" id="IPR008391">
    <property type="entry name" value="AXE1_dom"/>
</dbReference>